<protein>
    <recommendedName>
        <fullName evidence="3">Reverse transcriptase zinc-binding domain-containing protein</fullName>
    </recommendedName>
</protein>
<evidence type="ECO:0008006" key="3">
    <source>
        <dbReference type="Google" id="ProtNLM"/>
    </source>
</evidence>
<dbReference type="Proteomes" id="UP000604825">
    <property type="component" value="Unassembled WGS sequence"/>
</dbReference>
<name>A0A811Q7X7_9POAL</name>
<dbReference type="OrthoDB" id="691180at2759"/>
<dbReference type="AlphaFoldDB" id="A0A811Q7X7"/>
<sequence>MEEVLCHFTGRRVSFPIEYLGLPLTLGRMRTVHLQYIQDRAKGKLEGWQGGLVSVEGRSSDVEDKDATEMQILHMAHVAGQNLDCSALATPRMANEFFCQLCIRNLETTRHLFCECHLTRKVWEEVANWIQVASLIPANWNNSSTIGDWFTDMVAAADPSILRPGLQSMVTLTIWEIWRERNNLVFRKETRTVWQIMYSIQDEARTWRFAGNRDLDMLLPASAAA</sequence>
<dbReference type="EMBL" id="CAJGYO010000009">
    <property type="protein sequence ID" value="CAD6253337.1"/>
    <property type="molecule type" value="Genomic_DNA"/>
</dbReference>
<keyword evidence="2" id="KW-1185">Reference proteome</keyword>
<reference evidence="1" key="1">
    <citation type="submission" date="2020-10" db="EMBL/GenBank/DDBJ databases">
        <authorList>
            <person name="Han B."/>
            <person name="Lu T."/>
            <person name="Zhao Q."/>
            <person name="Huang X."/>
            <person name="Zhao Y."/>
        </authorList>
    </citation>
    <scope>NUCLEOTIDE SEQUENCE</scope>
</reference>
<organism evidence="1 2">
    <name type="scientific">Miscanthus lutarioriparius</name>
    <dbReference type="NCBI Taxonomy" id="422564"/>
    <lineage>
        <taxon>Eukaryota</taxon>
        <taxon>Viridiplantae</taxon>
        <taxon>Streptophyta</taxon>
        <taxon>Embryophyta</taxon>
        <taxon>Tracheophyta</taxon>
        <taxon>Spermatophyta</taxon>
        <taxon>Magnoliopsida</taxon>
        <taxon>Liliopsida</taxon>
        <taxon>Poales</taxon>
        <taxon>Poaceae</taxon>
        <taxon>PACMAD clade</taxon>
        <taxon>Panicoideae</taxon>
        <taxon>Andropogonodae</taxon>
        <taxon>Andropogoneae</taxon>
        <taxon>Saccharinae</taxon>
        <taxon>Miscanthus</taxon>
    </lineage>
</organism>
<dbReference type="PANTHER" id="PTHR33116:SF87">
    <property type="entry name" value="OS01G0158850 PROTEIN"/>
    <property type="match status" value="1"/>
</dbReference>
<evidence type="ECO:0000313" key="2">
    <source>
        <dbReference type="Proteomes" id="UP000604825"/>
    </source>
</evidence>
<comment type="caution">
    <text evidence="1">The sequence shown here is derived from an EMBL/GenBank/DDBJ whole genome shotgun (WGS) entry which is preliminary data.</text>
</comment>
<dbReference type="PANTHER" id="PTHR33116">
    <property type="entry name" value="REVERSE TRANSCRIPTASE ZINC-BINDING DOMAIN-CONTAINING PROTEIN-RELATED-RELATED"/>
    <property type="match status" value="1"/>
</dbReference>
<gene>
    <name evidence="1" type="ORF">NCGR_LOCUS36966</name>
</gene>
<proteinExistence type="predicted"/>
<accession>A0A811Q7X7</accession>
<evidence type="ECO:0000313" key="1">
    <source>
        <dbReference type="EMBL" id="CAD6253337.1"/>
    </source>
</evidence>